<reference evidence="2 3" key="1">
    <citation type="submission" date="2023-02" db="EMBL/GenBank/DDBJ databases">
        <title>LHISI_Scaffold_Assembly.</title>
        <authorList>
            <person name="Stuart O.P."/>
            <person name="Cleave R."/>
            <person name="Magrath M.J.L."/>
            <person name="Mikheyev A.S."/>
        </authorList>
    </citation>
    <scope>NUCLEOTIDE SEQUENCE [LARGE SCALE GENOMIC DNA]</scope>
    <source>
        <strain evidence="2">Daus_M_001</strain>
        <tissue evidence="2">Leg muscle</tissue>
    </source>
</reference>
<gene>
    <name evidence="2" type="ORF">PR048_024046</name>
</gene>
<evidence type="ECO:0000313" key="2">
    <source>
        <dbReference type="EMBL" id="KAJ8876137.1"/>
    </source>
</evidence>
<keyword evidence="3" id="KW-1185">Reference proteome</keyword>
<feature type="region of interest" description="Disordered" evidence="1">
    <location>
        <begin position="1"/>
        <end position="22"/>
    </location>
</feature>
<feature type="region of interest" description="Disordered" evidence="1">
    <location>
        <begin position="55"/>
        <end position="77"/>
    </location>
</feature>
<protein>
    <submittedName>
        <fullName evidence="2">Uncharacterized protein</fullName>
    </submittedName>
</protein>
<sequence length="277" mass="31757">MRLERASQKQSSDTHKTPYDRVKRCRERKKYIKASERVNVDVFVQKNTAVSPTQPHPIFGRLVRSPPNKVRPGSFPGRVTPDFRKLESCRTMPLVGGFSRGSPVFPALSFRRRSILTSVTLICSLLRCAPQLRRVWRQDLLPDRQLAAGTVTRWQGAYPAAISLRHTLYLLPPGPGLCCYSHEPRETITESIKIAKLVMRRRYEVTNRRRLKCCETRPPSSPTLTRQRGESGANGRSGTVFEMKRLRRWEACSPGIMAPLDRICLRGRWSWMGDGRR</sequence>
<name>A0ABQ9GVT5_9NEOP</name>
<dbReference type="Proteomes" id="UP001159363">
    <property type="component" value="Chromosome 8"/>
</dbReference>
<feature type="region of interest" description="Disordered" evidence="1">
    <location>
        <begin position="216"/>
        <end position="237"/>
    </location>
</feature>
<organism evidence="2 3">
    <name type="scientific">Dryococelus australis</name>
    <dbReference type="NCBI Taxonomy" id="614101"/>
    <lineage>
        <taxon>Eukaryota</taxon>
        <taxon>Metazoa</taxon>
        <taxon>Ecdysozoa</taxon>
        <taxon>Arthropoda</taxon>
        <taxon>Hexapoda</taxon>
        <taxon>Insecta</taxon>
        <taxon>Pterygota</taxon>
        <taxon>Neoptera</taxon>
        <taxon>Polyneoptera</taxon>
        <taxon>Phasmatodea</taxon>
        <taxon>Verophasmatodea</taxon>
        <taxon>Anareolatae</taxon>
        <taxon>Phasmatidae</taxon>
        <taxon>Eurycanthinae</taxon>
        <taxon>Dryococelus</taxon>
    </lineage>
</organism>
<evidence type="ECO:0000256" key="1">
    <source>
        <dbReference type="SAM" id="MobiDB-lite"/>
    </source>
</evidence>
<proteinExistence type="predicted"/>
<comment type="caution">
    <text evidence="2">The sequence shown here is derived from an EMBL/GenBank/DDBJ whole genome shotgun (WGS) entry which is preliminary data.</text>
</comment>
<evidence type="ECO:0000313" key="3">
    <source>
        <dbReference type="Proteomes" id="UP001159363"/>
    </source>
</evidence>
<dbReference type="EMBL" id="JARBHB010000009">
    <property type="protein sequence ID" value="KAJ8876137.1"/>
    <property type="molecule type" value="Genomic_DNA"/>
</dbReference>
<accession>A0ABQ9GVT5</accession>